<evidence type="ECO:0000256" key="2">
    <source>
        <dbReference type="ARBA" id="ARBA00010835"/>
    </source>
</evidence>
<dbReference type="InterPro" id="IPR045853">
    <property type="entry name" value="Pep_chain_release_fac_I_sf"/>
</dbReference>
<dbReference type="GO" id="GO:0003747">
    <property type="term" value="F:translation release factor activity"/>
    <property type="evidence" value="ECO:0007669"/>
    <property type="project" value="InterPro"/>
</dbReference>
<keyword evidence="8" id="KW-1185">Reference proteome</keyword>
<dbReference type="InterPro" id="IPR000352">
    <property type="entry name" value="Pep_chain_release_fac_I"/>
</dbReference>
<evidence type="ECO:0000256" key="1">
    <source>
        <dbReference type="ARBA" id="ARBA00004173"/>
    </source>
</evidence>
<dbReference type="FunFam" id="3.30.160.20:FF:000065">
    <property type="entry name" value="Peptidyl-tRNA hydrolase domain protein"/>
    <property type="match status" value="1"/>
</dbReference>
<gene>
    <name evidence="7" type="ORF">CANARDRAFT_6156</name>
</gene>
<feature type="compositionally biased region" description="Basic and acidic residues" evidence="5">
    <location>
        <begin position="199"/>
        <end position="218"/>
    </location>
</feature>
<proteinExistence type="inferred from homology"/>
<reference evidence="8" key="1">
    <citation type="submission" date="2016-04" db="EMBL/GenBank/DDBJ databases">
        <title>Comparative genomics of biotechnologically important yeasts.</title>
        <authorList>
            <consortium name="DOE Joint Genome Institute"/>
            <person name="Riley R."/>
            <person name="Haridas S."/>
            <person name="Wolfe K.H."/>
            <person name="Lopes M.R."/>
            <person name="Hittinger C.T."/>
            <person name="Goker M."/>
            <person name="Salamov A."/>
            <person name="Wisecaver J."/>
            <person name="Long T.M."/>
            <person name="Aerts A.L."/>
            <person name="Barry K."/>
            <person name="Choi C."/>
            <person name="Clum A."/>
            <person name="Coughlan A.Y."/>
            <person name="Deshpande S."/>
            <person name="Douglass A.P."/>
            <person name="Hanson S.J."/>
            <person name="Klenk H.-P."/>
            <person name="Labutti K."/>
            <person name="Lapidus A."/>
            <person name="Lindquist E."/>
            <person name="Lipzen A."/>
            <person name="Meier-Kolthoff J.P."/>
            <person name="Ohm R.A."/>
            <person name="Otillar R.P."/>
            <person name="Pangilinan J."/>
            <person name="Peng Y."/>
            <person name="Rokas A."/>
            <person name="Rosa C.A."/>
            <person name="Scheuner C."/>
            <person name="Sibirny A.A."/>
            <person name="Slot J.C."/>
            <person name="Stielow J.B."/>
            <person name="Sun H."/>
            <person name="Kurtzman C.P."/>
            <person name="Blackwell M."/>
            <person name="Grigoriev I.V."/>
            <person name="Jeffries T.W."/>
        </authorList>
    </citation>
    <scope>NUCLEOTIDE SEQUENCE [LARGE SCALE GENOMIC DNA]</scope>
    <source>
        <strain evidence="8">NRRL YB-2248</strain>
    </source>
</reference>
<evidence type="ECO:0000313" key="7">
    <source>
        <dbReference type="EMBL" id="ODV86571.1"/>
    </source>
</evidence>
<dbReference type="Pfam" id="PF00472">
    <property type="entry name" value="RF-1"/>
    <property type="match status" value="1"/>
</dbReference>
<dbReference type="AlphaFoldDB" id="A0A1E4T4C2"/>
<evidence type="ECO:0000256" key="5">
    <source>
        <dbReference type="SAM" id="MobiDB-lite"/>
    </source>
</evidence>
<feature type="region of interest" description="Disordered" evidence="5">
    <location>
        <begin position="188"/>
        <end position="218"/>
    </location>
</feature>
<feature type="compositionally biased region" description="Acidic residues" evidence="5">
    <location>
        <begin position="188"/>
        <end position="198"/>
    </location>
</feature>
<accession>A0A1E4T4C2</accession>
<dbReference type="EMBL" id="KV453849">
    <property type="protein sequence ID" value="ODV86571.1"/>
    <property type="molecule type" value="Genomic_DNA"/>
</dbReference>
<dbReference type="InterPro" id="IPR052405">
    <property type="entry name" value="Mito_Transl_Release_Factor"/>
</dbReference>
<dbReference type="PANTHER" id="PTHR46203">
    <property type="entry name" value="PROBABLE PEPTIDE CHAIN RELEASE FACTOR C12ORF65"/>
    <property type="match status" value="1"/>
</dbReference>
<name>A0A1E4T4C2_9ASCO</name>
<dbReference type="Proteomes" id="UP000094801">
    <property type="component" value="Unassembled WGS sequence"/>
</dbReference>
<evidence type="ECO:0000256" key="4">
    <source>
        <dbReference type="ARBA" id="ARBA00023128"/>
    </source>
</evidence>
<organism evidence="7 8">
    <name type="scientific">[Candida] arabinofermentans NRRL YB-2248</name>
    <dbReference type="NCBI Taxonomy" id="983967"/>
    <lineage>
        <taxon>Eukaryota</taxon>
        <taxon>Fungi</taxon>
        <taxon>Dikarya</taxon>
        <taxon>Ascomycota</taxon>
        <taxon>Saccharomycotina</taxon>
        <taxon>Pichiomycetes</taxon>
        <taxon>Pichiales</taxon>
        <taxon>Pichiaceae</taxon>
        <taxon>Ogataea</taxon>
        <taxon>Ogataea/Candida clade</taxon>
    </lineage>
</organism>
<feature type="domain" description="Prokaryotic-type class I peptide chain release factors" evidence="6">
    <location>
        <begin position="52"/>
        <end position="145"/>
    </location>
</feature>
<evidence type="ECO:0000313" key="8">
    <source>
        <dbReference type="Proteomes" id="UP000094801"/>
    </source>
</evidence>
<dbReference type="GO" id="GO:0005739">
    <property type="term" value="C:mitochondrion"/>
    <property type="evidence" value="ECO:0007669"/>
    <property type="project" value="UniProtKB-SubCell"/>
</dbReference>
<dbReference type="GO" id="GO:0032543">
    <property type="term" value="P:mitochondrial translation"/>
    <property type="evidence" value="ECO:0007669"/>
    <property type="project" value="UniProtKB-ARBA"/>
</dbReference>
<comment type="similarity">
    <text evidence="2">Belongs to the prokaryotic/mitochondrial release factor family.</text>
</comment>
<keyword evidence="3" id="KW-0809">Transit peptide</keyword>
<dbReference type="STRING" id="983967.A0A1E4T4C2"/>
<sequence>MIRSILSQIQAKIPSQRYFASCLSIKSEISPLLEPKIKKKIPKANKMPPRPKIDELSISEKFIKGGSGKGGQKINKTNSKVQLTHLPTGIVVTSQATRSRSQNRKIAREILAMKIENIEKGEDSRHNIVIARKQMLKQRAKKKTKAKYRKLEEAKEGAKATSMDGSDDTLIKVIEENGEKVYIFEEAEDDEFHDDDASETFHDKIEETTVVKDKSDTK</sequence>
<protein>
    <recommendedName>
        <fullName evidence="6">Prokaryotic-type class I peptide chain release factors domain-containing protein</fullName>
    </recommendedName>
</protein>
<dbReference type="SUPFAM" id="SSF75620">
    <property type="entry name" value="Release factor"/>
    <property type="match status" value="1"/>
</dbReference>
<dbReference type="PANTHER" id="PTHR46203:SF1">
    <property type="entry name" value="MITOCHONDRIAL TRANSLATION RELEASE FACTOR IN RESCUE"/>
    <property type="match status" value="1"/>
</dbReference>
<evidence type="ECO:0000256" key="3">
    <source>
        <dbReference type="ARBA" id="ARBA00022946"/>
    </source>
</evidence>
<keyword evidence="4" id="KW-0496">Mitochondrion</keyword>
<comment type="subcellular location">
    <subcellularLocation>
        <location evidence="1">Mitochondrion</location>
    </subcellularLocation>
</comment>
<dbReference type="Gene3D" id="3.30.160.20">
    <property type="match status" value="1"/>
</dbReference>
<evidence type="ECO:0000259" key="6">
    <source>
        <dbReference type="Pfam" id="PF00472"/>
    </source>
</evidence>
<dbReference type="OrthoDB" id="277888at2759"/>